<dbReference type="RefSeq" id="WP_188980680.1">
    <property type="nucleotide sequence ID" value="NZ_BMPD01000011.1"/>
</dbReference>
<sequence>MSEANQIGIIVTLVLLVSTAGCTYPEATENSLEFSGTIERSAGQFNMDGDVHVDGTNDRDVEDIAIVLYDDTQSELKRVPVDLISSNPDGSYPSRQSVNITTDKQPEFVLIESPDAWNAGVPSEAYQWTGDHYTTYWVENEDDRFPSD</sequence>
<gene>
    <name evidence="1" type="ORF">GCM10009067_39850</name>
</gene>
<accession>A0A830F7K6</accession>
<dbReference type="OrthoDB" id="383667at2157"/>
<dbReference type="Proteomes" id="UP000614221">
    <property type="component" value="Unassembled WGS sequence"/>
</dbReference>
<proteinExistence type="predicted"/>
<comment type="caution">
    <text evidence="1">The sequence shown here is derived from an EMBL/GenBank/DDBJ whole genome shotgun (WGS) entry which is preliminary data.</text>
</comment>
<reference evidence="1" key="1">
    <citation type="journal article" date="2014" name="Int. J. Syst. Evol. Microbiol.">
        <title>Complete genome sequence of Corynebacterium casei LMG S-19264T (=DSM 44701T), isolated from a smear-ripened cheese.</title>
        <authorList>
            <consortium name="US DOE Joint Genome Institute (JGI-PGF)"/>
            <person name="Walter F."/>
            <person name="Albersmeier A."/>
            <person name="Kalinowski J."/>
            <person name="Ruckert C."/>
        </authorList>
    </citation>
    <scope>NUCLEOTIDE SEQUENCE</scope>
    <source>
        <strain evidence="1">JCM 19018</strain>
    </source>
</reference>
<dbReference type="EMBL" id="BMPD01000011">
    <property type="protein sequence ID" value="GGK83771.1"/>
    <property type="molecule type" value="Genomic_DNA"/>
</dbReference>
<name>A0A830F7K6_9EURY</name>
<evidence type="ECO:0000313" key="1">
    <source>
        <dbReference type="EMBL" id="GGK83771.1"/>
    </source>
</evidence>
<dbReference type="AlphaFoldDB" id="A0A830F7K6"/>
<organism evidence="1 2">
    <name type="scientific">Haloarcula sebkhae</name>
    <dbReference type="NCBI Taxonomy" id="932660"/>
    <lineage>
        <taxon>Archaea</taxon>
        <taxon>Methanobacteriati</taxon>
        <taxon>Methanobacteriota</taxon>
        <taxon>Stenosarchaea group</taxon>
        <taxon>Halobacteria</taxon>
        <taxon>Halobacteriales</taxon>
        <taxon>Haloarculaceae</taxon>
        <taxon>Haloarcula</taxon>
    </lineage>
</organism>
<protein>
    <submittedName>
        <fullName evidence="1">Uncharacterized protein</fullName>
    </submittedName>
</protein>
<evidence type="ECO:0000313" key="2">
    <source>
        <dbReference type="Proteomes" id="UP000614221"/>
    </source>
</evidence>
<reference evidence="1" key="2">
    <citation type="submission" date="2020-09" db="EMBL/GenBank/DDBJ databases">
        <authorList>
            <person name="Sun Q."/>
            <person name="Ohkuma M."/>
        </authorList>
    </citation>
    <scope>NUCLEOTIDE SEQUENCE</scope>
    <source>
        <strain evidence="1">JCM 19018</strain>
    </source>
</reference>